<evidence type="ECO:0008006" key="13">
    <source>
        <dbReference type="Google" id="ProtNLM"/>
    </source>
</evidence>
<evidence type="ECO:0000256" key="8">
    <source>
        <dbReference type="PROSITE-ProRule" id="PRU00282"/>
    </source>
</evidence>
<comment type="similarity">
    <text evidence="2 9">Belongs to the mitochondrial carrier (TC 2.A.29) family.</text>
</comment>
<evidence type="ECO:0000256" key="9">
    <source>
        <dbReference type="RuleBase" id="RU000488"/>
    </source>
</evidence>
<dbReference type="PROSITE" id="PS50920">
    <property type="entry name" value="SOLCAR"/>
    <property type="match status" value="3"/>
</dbReference>
<evidence type="ECO:0000256" key="1">
    <source>
        <dbReference type="ARBA" id="ARBA00004141"/>
    </source>
</evidence>
<keyword evidence="12" id="KW-1185">Reference proteome</keyword>
<evidence type="ECO:0000313" key="10">
    <source>
        <dbReference type="EMBL" id="CAH0363687.1"/>
    </source>
</evidence>
<dbReference type="AlphaFoldDB" id="A0A8J2S2X7"/>
<dbReference type="OrthoDB" id="756301at2759"/>
<comment type="caution">
    <text evidence="10">The sequence shown here is derived from an EMBL/GenBank/DDBJ whole genome shotgun (WGS) entry which is preliminary data.</text>
</comment>
<feature type="repeat" description="Solcar" evidence="8">
    <location>
        <begin position="195"/>
        <end position="283"/>
    </location>
</feature>
<proteinExistence type="inferred from homology"/>
<keyword evidence="6" id="KW-1133">Transmembrane helix</keyword>
<sequence>MAPSILTNLGCAGGAAVITVTFIHPIDTVKTRLQVSGTGNARNYAELGLAGTCSTIAKEEGIAAFWKGIPAAWMREASYTSFRLGLYAPLKHAFGADKPDSPFIMKFAAGGASGGLGSIVGNPFDILKTKMMASETGLGLGATASSIYTNQGLIGFYKGIDANIMRAIVNNGTKMACYDTSKGLVKDYAPSPLNEGVPMQALASFIAGFFMTCTVAPFDICRTRLMNQPADKPKVYFNLFDTFAKIATQEGPPALWRGFIPMWARIAPTTTLQLLFFEKFSKLAGISAT</sequence>
<evidence type="ECO:0000256" key="4">
    <source>
        <dbReference type="ARBA" id="ARBA00022692"/>
    </source>
</evidence>
<evidence type="ECO:0000313" key="11">
    <source>
        <dbReference type="EMBL" id="CAH0375489.1"/>
    </source>
</evidence>
<dbReference type="InterPro" id="IPR018108">
    <property type="entry name" value="MCP_transmembrane"/>
</dbReference>
<keyword evidence="3 9" id="KW-0813">Transport</keyword>
<dbReference type="PANTHER" id="PTHR45618">
    <property type="entry name" value="MITOCHONDRIAL DICARBOXYLATE CARRIER-RELATED"/>
    <property type="match status" value="1"/>
</dbReference>
<evidence type="ECO:0000313" key="12">
    <source>
        <dbReference type="Proteomes" id="UP000789595"/>
    </source>
</evidence>
<dbReference type="InterPro" id="IPR023395">
    <property type="entry name" value="MCP_dom_sf"/>
</dbReference>
<dbReference type="EMBL" id="CAKKNE010000001">
    <property type="protein sequence ID" value="CAH0363687.1"/>
    <property type="molecule type" value="Genomic_DNA"/>
</dbReference>
<dbReference type="Gene3D" id="1.50.40.10">
    <property type="entry name" value="Mitochondrial carrier domain"/>
    <property type="match status" value="1"/>
</dbReference>
<evidence type="ECO:0000256" key="2">
    <source>
        <dbReference type="ARBA" id="ARBA00006375"/>
    </source>
</evidence>
<dbReference type="SUPFAM" id="SSF103506">
    <property type="entry name" value="Mitochondrial carrier"/>
    <property type="match status" value="1"/>
</dbReference>
<dbReference type="Proteomes" id="UP000789595">
    <property type="component" value="Unassembled WGS sequence"/>
</dbReference>
<accession>A0A8J2S2X7</accession>
<organism evidence="10 12">
    <name type="scientific">Pelagomonas calceolata</name>
    <dbReference type="NCBI Taxonomy" id="35677"/>
    <lineage>
        <taxon>Eukaryota</taxon>
        <taxon>Sar</taxon>
        <taxon>Stramenopiles</taxon>
        <taxon>Ochrophyta</taxon>
        <taxon>Pelagophyceae</taxon>
        <taxon>Pelagomonadales</taxon>
        <taxon>Pelagomonadaceae</taxon>
        <taxon>Pelagomonas</taxon>
    </lineage>
</organism>
<name>A0A8J2S2X7_9STRA</name>
<evidence type="ECO:0000256" key="6">
    <source>
        <dbReference type="ARBA" id="ARBA00022989"/>
    </source>
</evidence>
<dbReference type="EMBL" id="CAKKNE010000005">
    <property type="protein sequence ID" value="CAH0375489.1"/>
    <property type="molecule type" value="Genomic_DNA"/>
</dbReference>
<feature type="repeat" description="Solcar" evidence="8">
    <location>
        <begin position="101"/>
        <end position="184"/>
    </location>
</feature>
<evidence type="ECO:0000256" key="5">
    <source>
        <dbReference type="ARBA" id="ARBA00022737"/>
    </source>
</evidence>
<evidence type="ECO:0000256" key="3">
    <source>
        <dbReference type="ARBA" id="ARBA00022448"/>
    </source>
</evidence>
<dbReference type="InterPro" id="IPR050391">
    <property type="entry name" value="Mito_Metabolite_Transporter"/>
</dbReference>
<dbReference type="Pfam" id="PF00153">
    <property type="entry name" value="Mito_carr"/>
    <property type="match status" value="3"/>
</dbReference>
<comment type="subcellular location">
    <subcellularLocation>
        <location evidence="1">Membrane</location>
        <topology evidence="1">Multi-pass membrane protein</topology>
    </subcellularLocation>
</comment>
<dbReference type="GO" id="GO:0016020">
    <property type="term" value="C:membrane"/>
    <property type="evidence" value="ECO:0007669"/>
    <property type="project" value="UniProtKB-SubCell"/>
</dbReference>
<gene>
    <name evidence="10" type="ORF">PECAL_1P00080</name>
    <name evidence="11" type="ORF">PECAL_5P00080</name>
</gene>
<keyword evidence="4 8" id="KW-0812">Transmembrane</keyword>
<keyword evidence="7 8" id="KW-0472">Membrane</keyword>
<protein>
    <recommendedName>
        <fullName evidence="13">Mitochondrial carrier protein</fullName>
    </recommendedName>
</protein>
<evidence type="ECO:0000256" key="7">
    <source>
        <dbReference type="ARBA" id="ARBA00023136"/>
    </source>
</evidence>
<reference evidence="10" key="1">
    <citation type="submission" date="2021-11" db="EMBL/GenBank/DDBJ databases">
        <authorList>
            <consortium name="Genoscope - CEA"/>
            <person name="William W."/>
        </authorList>
    </citation>
    <scope>NUCLEOTIDE SEQUENCE</scope>
</reference>
<feature type="repeat" description="Solcar" evidence="8">
    <location>
        <begin position="3"/>
        <end position="93"/>
    </location>
</feature>
<keyword evidence="5" id="KW-0677">Repeat</keyword>